<proteinExistence type="predicted"/>
<gene>
    <name evidence="1" type="ORF">MNBD_PLANCTO02-2254</name>
</gene>
<organism evidence="1">
    <name type="scientific">hydrothermal vent metagenome</name>
    <dbReference type="NCBI Taxonomy" id="652676"/>
    <lineage>
        <taxon>unclassified sequences</taxon>
        <taxon>metagenomes</taxon>
        <taxon>ecological metagenomes</taxon>
    </lineage>
</organism>
<protein>
    <submittedName>
        <fullName evidence="1">Aminopeptidase YpdF (MP-, MA-, MS-, AP-, NP-specific)</fullName>
    </submittedName>
</protein>
<reference evidence="1" key="1">
    <citation type="submission" date="2018-06" db="EMBL/GenBank/DDBJ databases">
        <authorList>
            <person name="Zhirakovskaya E."/>
        </authorList>
    </citation>
    <scope>NUCLEOTIDE SEQUENCE</scope>
</reference>
<name>A0A3B1E8P5_9ZZZZ</name>
<evidence type="ECO:0000313" key="1">
    <source>
        <dbReference type="EMBL" id="VAX41757.1"/>
    </source>
</evidence>
<keyword evidence="1" id="KW-0031">Aminopeptidase</keyword>
<keyword evidence="1" id="KW-0378">Hydrolase</keyword>
<dbReference type="EMBL" id="UOGL01000584">
    <property type="protein sequence ID" value="VAX41757.1"/>
    <property type="molecule type" value="Genomic_DNA"/>
</dbReference>
<dbReference type="AlphaFoldDB" id="A0A3B1E8P5"/>
<sequence>MFNLSEIQTALQNFQIDGWLLYDFRGSNVLAKRVLGLGEDAVASRRFLYCIPAVGEPVKLVHRIESGILDHLPGEKIVYLKWQELEKGIQQLLSNMKTIAMEYSPGVSNPYVSKVDAGTLEFVRSLGVNVVSSGDLVQLFEATLDDEMWQLHLDAAQLTDRAFDVAWQTIAQGVNDSGGV</sequence>
<dbReference type="GO" id="GO:0004177">
    <property type="term" value="F:aminopeptidase activity"/>
    <property type="evidence" value="ECO:0007669"/>
    <property type="project" value="UniProtKB-KW"/>
</dbReference>
<accession>A0A3B1E8P5</accession>
<keyword evidence="1" id="KW-0645">Protease</keyword>
<feature type="non-terminal residue" evidence="1">
    <location>
        <position position="180"/>
    </location>
</feature>